<evidence type="ECO:0000256" key="1">
    <source>
        <dbReference type="ARBA" id="ARBA00004123"/>
    </source>
</evidence>
<dbReference type="InterPro" id="IPR016068">
    <property type="entry name" value="Translin_N"/>
</dbReference>
<keyword evidence="5" id="KW-0539">Nucleus</keyword>
<dbReference type="EMBL" id="BGZK01000302">
    <property type="protein sequence ID" value="GBP35342.1"/>
    <property type="molecule type" value="Genomic_DNA"/>
</dbReference>
<comment type="caution">
    <text evidence="7">The sequence shown here is derived from an EMBL/GenBank/DDBJ whole genome shotgun (WGS) entry which is preliminary data.</text>
</comment>
<dbReference type="PANTHER" id="PTHR10741">
    <property type="entry name" value="TRANSLIN AND TRANSLIN ASSOCIATED PROTEIN X"/>
    <property type="match status" value="1"/>
</dbReference>
<gene>
    <name evidence="7" type="primary">Tsnax</name>
    <name evidence="7" type="ORF">EVAR_20715_1</name>
</gene>
<dbReference type="Gene3D" id="1.20.58.190">
    <property type="entry name" value="Translin, domain 1"/>
    <property type="match status" value="1"/>
</dbReference>
<evidence type="ECO:0000313" key="8">
    <source>
        <dbReference type="Proteomes" id="UP000299102"/>
    </source>
</evidence>
<feature type="binding site" evidence="6">
    <location>
        <position position="116"/>
    </location>
    <ligand>
        <name>Mg(2+)</name>
        <dbReference type="ChEBI" id="CHEBI:18420"/>
    </ligand>
</feature>
<organism evidence="7 8">
    <name type="scientific">Eumeta variegata</name>
    <name type="common">Bagworm moth</name>
    <name type="synonym">Eumeta japonica</name>
    <dbReference type="NCBI Taxonomy" id="151549"/>
    <lineage>
        <taxon>Eukaryota</taxon>
        <taxon>Metazoa</taxon>
        <taxon>Ecdysozoa</taxon>
        <taxon>Arthropoda</taxon>
        <taxon>Hexapoda</taxon>
        <taxon>Insecta</taxon>
        <taxon>Pterygota</taxon>
        <taxon>Neoptera</taxon>
        <taxon>Endopterygota</taxon>
        <taxon>Lepidoptera</taxon>
        <taxon>Glossata</taxon>
        <taxon>Ditrysia</taxon>
        <taxon>Tineoidea</taxon>
        <taxon>Psychidae</taxon>
        <taxon>Oiketicinae</taxon>
        <taxon>Eumeta</taxon>
    </lineage>
</organism>
<dbReference type="Pfam" id="PF01997">
    <property type="entry name" value="Translin"/>
    <property type="match status" value="1"/>
</dbReference>
<dbReference type="InterPro" id="IPR016069">
    <property type="entry name" value="Translin_C"/>
</dbReference>
<evidence type="ECO:0000313" key="7">
    <source>
        <dbReference type="EMBL" id="GBP35342.1"/>
    </source>
</evidence>
<name>A0A4C1VAC7_EUMVA</name>
<evidence type="ECO:0000256" key="6">
    <source>
        <dbReference type="PIRSR" id="PIRSR602848-1"/>
    </source>
</evidence>
<comment type="subcellular location">
    <subcellularLocation>
        <location evidence="2">Cytoplasm</location>
    </subcellularLocation>
    <subcellularLocation>
        <location evidence="1">Nucleus</location>
    </subcellularLocation>
</comment>
<dbReference type="CDD" id="cd14820">
    <property type="entry name" value="TRAX"/>
    <property type="match status" value="1"/>
</dbReference>
<evidence type="ECO:0000256" key="3">
    <source>
        <dbReference type="ARBA" id="ARBA00005902"/>
    </source>
</evidence>
<accession>A0A4C1VAC7</accession>
<keyword evidence="8" id="KW-1185">Reference proteome</keyword>
<evidence type="ECO:0000256" key="4">
    <source>
        <dbReference type="ARBA" id="ARBA00022490"/>
    </source>
</evidence>
<feature type="binding site" evidence="6">
    <location>
        <position position="57"/>
    </location>
    <ligand>
        <name>Mg(2+)</name>
        <dbReference type="ChEBI" id="CHEBI:18420"/>
    </ligand>
</feature>
<dbReference type="AlphaFoldDB" id="A0A4C1VAC7"/>
<dbReference type="GO" id="GO:0005634">
    <property type="term" value="C:nucleus"/>
    <property type="evidence" value="ECO:0007669"/>
    <property type="project" value="UniProtKB-SubCell"/>
</dbReference>
<protein>
    <submittedName>
        <fullName evidence="7">Translin-associated protein X</fullName>
    </submittedName>
</protein>
<dbReference type="GO" id="GO:0005737">
    <property type="term" value="C:cytoplasm"/>
    <property type="evidence" value="ECO:0007669"/>
    <property type="project" value="UniProtKB-SubCell"/>
</dbReference>
<dbReference type="Gene3D" id="1.20.58.200">
    <property type="entry name" value="Translin, domain 2"/>
    <property type="match status" value="1"/>
</dbReference>
<proteinExistence type="inferred from homology"/>
<keyword evidence="4" id="KW-0963">Cytoplasm</keyword>
<keyword evidence="6" id="KW-0479">Metal-binding</keyword>
<dbReference type="InterPro" id="IPR002848">
    <property type="entry name" value="Translin_fam"/>
</dbReference>
<dbReference type="SUPFAM" id="SSF74784">
    <property type="entry name" value="Translin"/>
    <property type="match status" value="1"/>
</dbReference>
<dbReference type="GO" id="GO:0046872">
    <property type="term" value="F:metal ion binding"/>
    <property type="evidence" value="ECO:0007669"/>
    <property type="project" value="UniProtKB-KW"/>
</dbReference>
<keyword evidence="6" id="KW-0460">Magnesium</keyword>
<dbReference type="InterPro" id="IPR036081">
    <property type="entry name" value="Translin_sf"/>
</dbReference>
<dbReference type="STRING" id="151549.A0A4C1VAC7"/>
<dbReference type="GO" id="GO:0043565">
    <property type="term" value="F:sequence-specific DNA binding"/>
    <property type="evidence" value="ECO:0007669"/>
    <property type="project" value="InterPro"/>
</dbReference>
<comment type="similarity">
    <text evidence="3">Belongs to the translin family.</text>
</comment>
<evidence type="ECO:0000256" key="5">
    <source>
        <dbReference type="ARBA" id="ARBA00023242"/>
    </source>
</evidence>
<sequence>MNNLNSKEQAAKTVEEATERLNKLVRGPIKRIALELENSPAYLHSRAVSPGLQEFIEARTYCHWMQYQTLVSCSEVQKEFEHVIKEKCDENESERTVVTLLPLEDYMLGLADLTGELMRKAINSVSSGDTEDCFHSCQVVRDLYAGFLGVFGGGRELARKLNTSRANALKAEGAAYALCVRGRHAPAPLLVPPPLVPDAEPSDDEGYY</sequence>
<evidence type="ECO:0000256" key="2">
    <source>
        <dbReference type="ARBA" id="ARBA00004496"/>
    </source>
</evidence>
<dbReference type="Proteomes" id="UP000299102">
    <property type="component" value="Unassembled WGS sequence"/>
</dbReference>
<reference evidence="7 8" key="1">
    <citation type="journal article" date="2019" name="Commun. Biol.">
        <title>The bagworm genome reveals a unique fibroin gene that provides high tensile strength.</title>
        <authorList>
            <person name="Kono N."/>
            <person name="Nakamura H."/>
            <person name="Ohtoshi R."/>
            <person name="Tomita M."/>
            <person name="Numata K."/>
            <person name="Arakawa K."/>
        </authorList>
    </citation>
    <scope>NUCLEOTIDE SEQUENCE [LARGE SCALE GENOMIC DNA]</scope>
</reference>
<dbReference type="OrthoDB" id="31005at2759"/>